<dbReference type="EMBL" id="SPUH01000001">
    <property type="protein sequence ID" value="TKS53377.1"/>
    <property type="molecule type" value="Genomic_DNA"/>
</dbReference>
<dbReference type="SUPFAM" id="SSF54637">
    <property type="entry name" value="Thioesterase/thiol ester dehydrase-isomerase"/>
    <property type="match status" value="1"/>
</dbReference>
<evidence type="ECO:0000313" key="1">
    <source>
        <dbReference type="EMBL" id="TKS53377.1"/>
    </source>
</evidence>
<reference evidence="1 2" key="1">
    <citation type="submission" date="2019-01" db="EMBL/GenBank/DDBJ databases">
        <authorList>
            <person name="Zhang S."/>
        </authorList>
    </citation>
    <scope>NUCLEOTIDE SEQUENCE [LARGE SCALE GENOMIC DNA]</scope>
    <source>
        <strain evidence="1 2">1626</strain>
    </source>
</reference>
<dbReference type="RefSeq" id="WP_134672763.1">
    <property type="nucleotide sequence ID" value="NZ_CP039383.2"/>
</dbReference>
<proteinExistence type="predicted"/>
<gene>
    <name evidence="1" type="ORF">E4582_00390</name>
</gene>
<dbReference type="InterPro" id="IPR027961">
    <property type="entry name" value="DUF4442"/>
</dbReference>
<dbReference type="OrthoDB" id="793353at2"/>
<keyword evidence="2" id="KW-1185">Reference proteome</keyword>
<protein>
    <submittedName>
        <fullName evidence="1">DUF4442 domain-containing protein</fullName>
    </submittedName>
</protein>
<name>A0A4Z1RFC9_9GAMM</name>
<dbReference type="CDD" id="cd03443">
    <property type="entry name" value="PaaI_thioesterase"/>
    <property type="match status" value="1"/>
</dbReference>
<sequence length="156" mass="16946">MAPRLPDLYARMAAWPGGRWLFARLVCLKAPYFGSIAPRLDELVPGRAVASLRHRRRVRNHIGTVHAIALCNLAEFAGGLATEATVPAGMRWIPKRMQVDYLAKASGTMRATATVPEMAVRDSGYTAPVEVVVHDPAGVAVFTATIEMWISPRAPA</sequence>
<accession>A0A4Z1RFC9</accession>
<dbReference type="Pfam" id="PF14539">
    <property type="entry name" value="DUF4442"/>
    <property type="match status" value="1"/>
</dbReference>
<dbReference type="Gene3D" id="3.10.129.10">
    <property type="entry name" value="Hotdog Thioesterase"/>
    <property type="match status" value="1"/>
</dbReference>
<dbReference type="Proteomes" id="UP000298681">
    <property type="component" value="Unassembled WGS sequence"/>
</dbReference>
<organism evidence="1 2">
    <name type="scientific">Luteimonas yindakuii</name>
    <dbReference type="NCBI Taxonomy" id="2565782"/>
    <lineage>
        <taxon>Bacteria</taxon>
        <taxon>Pseudomonadati</taxon>
        <taxon>Pseudomonadota</taxon>
        <taxon>Gammaproteobacteria</taxon>
        <taxon>Lysobacterales</taxon>
        <taxon>Lysobacteraceae</taxon>
        <taxon>Luteimonas</taxon>
    </lineage>
</organism>
<dbReference type="AlphaFoldDB" id="A0A4Z1RFC9"/>
<evidence type="ECO:0000313" key="2">
    <source>
        <dbReference type="Proteomes" id="UP000298681"/>
    </source>
</evidence>
<dbReference type="InterPro" id="IPR029069">
    <property type="entry name" value="HotDog_dom_sf"/>
</dbReference>
<comment type="caution">
    <text evidence="1">The sequence shown here is derived from an EMBL/GenBank/DDBJ whole genome shotgun (WGS) entry which is preliminary data.</text>
</comment>